<protein>
    <submittedName>
        <fullName evidence="2">Unannotated protein</fullName>
    </submittedName>
</protein>
<dbReference type="InterPro" id="IPR001478">
    <property type="entry name" value="PDZ"/>
</dbReference>
<dbReference type="Pfam" id="PF04459">
    <property type="entry name" value="DUF512"/>
    <property type="match status" value="2"/>
</dbReference>
<feature type="domain" description="PDZ" evidence="1">
    <location>
        <begin position="27"/>
        <end position="58"/>
    </location>
</feature>
<dbReference type="SMART" id="SM00228">
    <property type="entry name" value="PDZ"/>
    <property type="match status" value="1"/>
</dbReference>
<dbReference type="Gene3D" id="2.30.42.10">
    <property type="match status" value="1"/>
</dbReference>
<name>A0A6J6UDH2_9ZZZZ</name>
<organism evidence="2">
    <name type="scientific">freshwater metagenome</name>
    <dbReference type="NCBI Taxonomy" id="449393"/>
    <lineage>
        <taxon>unclassified sequences</taxon>
        <taxon>metagenomes</taxon>
        <taxon>ecological metagenomes</taxon>
    </lineage>
</organism>
<proteinExistence type="predicted"/>
<dbReference type="InterPro" id="IPR045375">
    <property type="entry name" value="Put_radical_SAM-like_N"/>
</dbReference>
<dbReference type="SUPFAM" id="SSF50156">
    <property type="entry name" value="PDZ domain-like"/>
    <property type="match status" value="1"/>
</dbReference>
<dbReference type="AlphaFoldDB" id="A0A6J6UDH2"/>
<evidence type="ECO:0000313" key="2">
    <source>
        <dbReference type="EMBL" id="CAB4757138.1"/>
    </source>
</evidence>
<evidence type="ECO:0000259" key="1">
    <source>
        <dbReference type="PROSITE" id="PS50106"/>
    </source>
</evidence>
<dbReference type="Gene3D" id="3.20.20.70">
    <property type="entry name" value="Aldolase class I"/>
    <property type="match status" value="1"/>
</dbReference>
<dbReference type="EMBL" id="CAEZYU010000120">
    <property type="protein sequence ID" value="CAB4757138.1"/>
    <property type="molecule type" value="Genomic_DNA"/>
</dbReference>
<dbReference type="PROSITE" id="PS50106">
    <property type="entry name" value="PDZ"/>
    <property type="match status" value="1"/>
</dbReference>
<dbReference type="InterPro" id="IPR041489">
    <property type="entry name" value="PDZ_6"/>
</dbReference>
<gene>
    <name evidence="2" type="ORF">UFOPK2766_01987</name>
    <name evidence="3" type="ORF">UFOPK3519_01261</name>
</gene>
<dbReference type="Pfam" id="PF19238">
    <property type="entry name" value="Radical_SAM_2"/>
    <property type="match status" value="1"/>
</dbReference>
<reference evidence="2" key="1">
    <citation type="submission" date="2020-05" db="EMBL/GenBank/DDBJ databases">
        <authorList>
            <person name="Chiriac C."/>
            <person name="Salcher M."/>
            <person name="Ghai R."/>
            <person name="Kavagutti S V."/>
        </authorList>
    </citation>
    <scope>NUCLEOTIDE SEQUENCE</scope>
</reference>
<dbReference type="InterPro" id="IPR007549">
    <property type="entry name" value="DUF512"/>
</dbReference>
<dbReference type="SUPFAM" id="SSF102114">
    <property type="entry name" value="Radical SAM enzymes"/>
    <property type="match status" value="1"/>
</dbReference>
<dbReference type="InterPro" id="IPR058240">
    <property type="entry name" value="rSAM_sf"/>
</dbReference>
<sequence>MQSPSTIESSTEATASPVAPAPAVATVVAVTPGSPADLLGILAGDQVLAVDGRPVRDIIEYRVLTDETEVSLDLLRDGLELTFDVIKSPGTALGIEIDSPVFDEVRTCDNHCEFCFIYQLPPGMRRSLYLKDDDYRLSFLYGNFTTLTRFTEADLERVVTEGLSPLYVSIHATNPELRTEMLRNRRGAMSLRWLRALLDYEIEVHGQIVVCPGLNDGAALVDTLCGVLDEYPELADVAVVPLGVSAYSSEARMRAHTEEEARFVVETVNAWQEVFLAAIGRRMVFAADEYYLLAGLPFPAAETYGDFSMHEDGIGMARAFEMEFKGESAAGIGVQPGFFASVDGAPAVGYRAPRTAQGSDGSDQLLQLLPRRTAPVGILTGEYGAQVLAPLLSTLKRSDVRIIAVENQFFGGNISVTGLMVGEDLQRVLAQEPVGHRYLLPDVCLSQGRFLDGLTPADLPRPVEIIPTDGLALREALEPLTTSRPTSSETDAR</sequence>
<dbReference type="EMBL" id="CAFBMG010000107">
    <property type="protein sequence ID" value="CAB4908567.1"/>
    <property type="molecule type" value="Genomic_DNA"/>
</dbReference>
<dbReference type="InterPro" id="IPR036034">
    <property type="entry name" value="PDZ_sf"/>
</dbReference>
<dbReference type="InterPro" id="IPR013785">
    <property type="entry name" value="Aldolase_TIM"/>
</dbReference>
<evidence type="ECO:0000313" key="3">
    <source>
        <dbReference type="EMBL" id="CAB4908567.1"/>
    </source>
</evidence>
<dbReference type="Pfam" id="PF17820">
    <property type="entry name" value="PDZ_6"/>
    <property type="match status" value="1"/>
</dbReference>
<accession>A0A6J6UDH2</accession>